<comment type="catalytic activity">
    <reaction evidence="1">
        <text>ATP + protein L-histidine = ADP + protein N-phospho-L-histidine.</text>
        <dbReference type="EC" id="2.7.13.3"/>
    </reaction>
</comment>
<keyword evidence="5" id="KW-0808">Transferase</keyword>
<evidence type="ECO:0000259" key="11">
    <source>
        <dbReference type="PROSITE" id="PS50109"/>
    </source>
</evidence>
<keyword evidence="6 15" id="KW-0418">Kinase</keyword>
<evidence type="ECO:0000256" key="1">
    <source>
        <dbReference type="ARBA" id="ARBA00000085"/>
    </source>
</evidence>
<dbReference type="GO" id="GO:0000155">
    <property type="term" value="F:phosphorelay sensor kinase activity"/>
    <property type="evidence" value="ECO:0007669"/>
    <property type="project" value="UniProtKB-ARBA"/>
</dbReference>
<dbReference type="PROSITE" id="PS50894">
    <property type="entry name" value="HPT"/>
    <property type="match status" value="1"/>
</dbReference>
<dbReference type="SUPFAM" id="SSF52172">
    <property type="entry name" value="CheY-like"/>
    <property type="match status" value="1"/>
</dbReference>
<dbReference type="Gene3D" id="3.40.50.2300">
    <property type="match status" value="1"/>
</dbReference>
<dbReference type="SUPFAM" id="SSF55874">
    <property type="entry name" value="ATPase domain of HSP90 chaperone/DNA topoisomerase II/histidine kinase"/>
    <property type="match status" value="1"/>
</dbReference>
<protein>
    <recommendedName>
        <fullName evidence="3">Chemotaxis protein CheA</fullName>
        <ecNumber evidence="2">2.7.13.3</ecNumber>
    </recommendedName>
</protein>
<accession>A0AAJ3H8H5</accession>
<dbReference type="AlphaFoldDB" id="A0AAJ3H8H5"/>
<dbReference type="Pfam" id="PF00072">
    <property type="entry name" value="Response_reg"/>
    <property type="match status" value="1"/>
</dbReference>
<dbReference type="SMART" id="SM00387">
    <property type="entry name" value="HATPase_c"/>
    <property type="match status" value="1"/>
</dbReference>
<dbReference type="InterPro" id="IPR001789">
    <property type="entry name" value="Sig_transdc_resp-reg_receiver"/>
</dbReference>
<dbReference type="SUPFAM" id="SSF50341">
    <property type="entry name" value="CheW-like"/>
    <property type="match status" value="1"/>
</dbReference>
<dbReference type="InterPro" id="IPR011006">
    <property type="entry name" value="CheY-like_superfamily"/>
</dbReference>
<dbReference type="SMART" id="SM00448">
    <property type="entry name" value="REC"/>
    <property type="match status" value="1"/>
</dbReference>
<dbReference type="Gene3D" id="2.30.30.40">
    <property type="entry name" value="SH3 Domains"/>
    <property type="match status" value="1"/>
</dbReference>
<comment type="caution">
    <text evidence="15">The sequence shown here is derived from an EMBL/GenBank/DDBJ whole genome shotgun (WGS) entry which is preliminary data.</text>
</comment>
<dbReference type="PROSITE" id="PS50109">
    <property type="entry name" value="HIS_KIN"/>
    <property type="match status" value="1"/>
</dbReference>
<evidence type="ECO:0000256" key="8">
    <source>
        <dbReference type="ARBA" id="ARBA00035100"/>
    </source>
</evidence>
<comment type="function">
    <text evidence="8">Involved in the transmission of sensory signals from the chemoreceptors to the flagellar motors. CheA is autophosphorylated; it can transfer its phosphate group to either CheB or CheY.</text>
</comment>
<dbReference type="Gene3D" id="1.20.120.160">
    <property type="entry name" value="HPT domain"/>
    <property type="match status" value="1"/>
</dbReference>
<feature type="domain" description="CheW-like" evidence="13">
    <location>
        <begin position="483"/>
        <end position="617"/>
    </location>
</feature>
<feature type="modified residue" description="Phosphohistidine" evidence="9">
    <location>
        <position position="51"/>
    </location>
</feature>
<evidence type="ECO:0000256" key="7">
    <source>
        <dbReference type="ARBA" id="ARBA00023012"/>
    </source>
</evidence>
<organism evidence="15 16">
    <name type="scientific">Pseudomonas yamanorum</name>
    <dbReference type="NCBI Taxonomy" id="515393"/>
    <lineage>
        <taxon>Bacteria</taxon>
        <taxon>Pseudomonadati</taxon>
        <taxon>Pseudomonadota</taxon>
        <taxon>Gammaproteobacteria</taxon>
        <taxon>Pseudomonadales</taxon>
        <taxon>Pseudomonadaceae</taxon>
        <taxon>Pseudomonas</taxon>
    </lineage>
</organism>
<feature type="domain" description="Histidine kinase" evidence="11">
    <location>
        <begin position="242"/>
        <end position="481"/>
    </location>
</feature>
<dbReference type="CDD" id="cd19924">
    <property type="entry name" value="REC_CheV-like"/>
    <property type="match status" value="1"/>
</dbReference>
<feature type="modified residue" description="4-aspartylphosphate" evidence="10">
    <location>
        <position position="690"/>
    </location>
</feature>
<evidence type="ECO:0000256" key="4">
    <source>
        <dbReference type="ARBA" id="ARBA00022553"/>
    </source>
</evidence>
<evidence type="ECO:0000259" key="12">
    <source>
        <dbReference type="PROSITE" id="PS50110"/>
    </source>
</evidence>
<dbReference type="InterPro" id="IPR003594">
    <property type="entry name" value="HATPase_dom"/>
</dbReference>
<dbReference type="GO" id="GO:0006935">
    <property type="term" value="P:chemotaxis"/>
    <property type="evidence" value="ECO:0007669"/>
    <property type="project" value="InterPro"/>
</dbReference>
<evidence type="ECO:0000256" key="5">
    <source>
        <dbReference type="ARBA" id="ARBA00022679"/>
    </source>
</evidence>
<evidence type="ECO:0000256" key="2">
    <source>
        <dbReference type="ARBA" id="ARBA00012438"/>
    </source>
</evidence>
<evidence type="ECO:0000259" key="13">
    <source>
        <dbReference type="PROSITE" id="PS50851"/>
    </source>
</evidence>
<dbReference type="PROSITE" id="PS50110">
    <property type="entry name" value="RESPONSE_REGULATORY"/>
    <property type="match status" value="1"/>
</dbReference>
<evidence type="ECO:0000256" key="10">
    <source>
        <dbReference type="PROSITE-ProRule" id="PRU00169"/>
    </source>
</evidence>
<dbReference type="InterPro" id="IPR002545">
    <property type="entry name" value="CheW-lke_dom"/>
</dbReference>
<evidence type="ECO:0000259" key="14">
    <source>
        <dbReference type="PROSITE" id="PS50894"/>
    </source>
</evidence>
<dbReference type="InterPro" id="IPR036641">
    <property type="entry name" value="HPT_dom_sf"/>
</dbReference>
<dbReference type="InterPro" id="IPR005467">
    <property type="entry name" value="His_kinase_dom"/>
</dbReference>
<dbReference type="Proteomes" id="UP000546584">
    <property type="component" value="Unassembled WGS sequence"/>
</dbReference>
<feature type="domain" description="Response regulatory" evidence="12">
    <location>
        <begin position="641"/>
        <end position="757"/>
    </location>
</feature>
<dbReference type="Pfam" id="PF01627">
    <property type="entry name" value="Hpt"/>
    <property type="match status" value="1"/>
</dbReference>
<dbReference type="Pfam" id="PF02518">
    <property type="entry name" value="HATPase_c"/>
    <property type="match status" value="1"/>
</dbReference>
<dbReference type="FunFam" id="3.30.565.10:FF:000016">
    <property type="entry name" value="Chemotaxis protein CheA, putative"/>
    <property type="match status" value="1"/>
</dbReference>
<evidence type="ECO:0000313" key="15">
    <source>
        <dbReference type="EMBL" id="NWD45618.1"/>
    </source>
</evidence>
<evidence type="ECO:0000313" key="16">
    <source>
        <dbReference type="Proteomes" id="UP000546584"/>
    </source>
</evidence>
<dbReference type="PROSITE" id="PS50851">
    <property type="entry name" value="CHEW"/>
    <property type="match status" value="1"/>
</dbReference>
<reference evidence="15 16" key="1">
    <citation type="submission" date="2020-04" db="EMBL/GenBank/DDBJ databases">
        <title>Molecular characterization of pseudomonads from Agaricus bisporus reveal novel blotch 2 pathogens in Western Europe.</title>
        <authorList>
            <person name="Taparia T."/>
            <person name="Krijger M."/>
            <person name="Haynes E."/>
            <person name="Elpinstone J.G."/>
            <person name="Noble R."/>
            <person name="Van Der Wolf J."/>
        </authorList>
    </citation>
    <scope>NUCLEOTIDE SEQUENCE [LARGE SCALE GENOMIC DNA]</scope>
    <source>
        <strain evidence="15 16">IPO3753</strain>
    </source>
</reference>
<keyword evidence="4 10" id="KW-0597">Phosphoprotein</keyword>
<dbReference type="InterPro" id="IPR008207">
    <property type="entry name" value="Sig_transdc_His_kin_Hpt_dom"/>
</dbReference>
<dbReference type="InterPro" id="IPR004358">
    <property type="entry name" value="Sig_transdc_His_kin-like_C"/>
</dbReference>
<dbReference type="Pfam" id="PF01584">
    <property type="entry name" value="CheW"/>
    <property type="match status" value="1"/>
</dbReference>
<evidence type="ECO:0000256" key="9">
    <source>
        <dbReference type="PROSITE-ProRule" id="PRU00110"/>
    </source>
</evidence>
<dbReference type="EC" id="2.7.13.3" evidence="2"/>
<dbReference type="PANTHER" id="PTHR43395">
    <property type="entry name" value="SENSOR HISTIDINE KINASE CHEA"/>
    <property type="match status" value="1"/>
</dbReference>
<evidence type="ECO:0000256" key="3">
    <source>
        <dbReference type="ARBA" id="ARBA00021495"/>
    </source>
</evidence>
<dbReference type="SMART" id="SM00260">
    <property type="entry name" value="CheW"/>
    <property type="match status" value="1"/>
</dbReference>
<dbReference type="InterPro" id="IPR036061">
    <property type="entry name" value="CheW-like_dom_sf"/>
</dbReference>
<feature type="domain" description="HPt" evidence="14">
    <location>
        <begin position="4"/>
        <end position="108"/>
    </location>
</feature>
<evidence type="ECO:0000256" key="6">
    <source>
        <dbReference type="ARBA" id="ARBA00022777"/>
    </source>
</evidence>
<dbReference type="CDD" id="cd00088">
    <property type="entry name" value="HPT"/>
    <property type="match status" value="1"/>
</dbReference>
<dbReference type="SUPFAM" id="SSF47226">
    <property type="entry name" value="Histidine-containing phosphotransfer domain, HPT domain"/>
    <property type="match status" value="1"/>
</dbReference>
<dbReference type="PRINTS" id="PR00344">
    <property type="entry name" value="BCTRLSENSOR"/>
</dbReference>
<keyword evidence="7" id="KW-0902">Two-component regulatory system</keyword>
<dbReference type="InterPro" id="IPR051315">
    <property type="entry name" value="Bact_Chemotaxis_CheA"/>
</dbReference>
<dbReference type="RefSeq" id="WP_177027331.1">
    <property type="nucleotide sequence ID" value="NZ_CP159621.1"/>
</dbReference>
<dbReference type="SMART" id="SM00073">
    <property type="entry name" value="HPT"/>
    <property type="match status" value="1"/>
</dbReference>
<dbReference type="PANTHER" id="PTHR43395:SF1">
    <property type="entry name" value="CHEMOTAXIS PROTEIN CHEA"/>
    <property type="match status" value="1"/>
</dbReference>
<dbReference type="EMBL" id="JACAQR010000053">
    <property type="protein sequence ID" value="NWD45618.1"/>
    <property type="molecule type" value="Genomic_DNA"/>
</dbReference>
<name>A0AAJ3H8H5_9PSED</name>
<sequence length="763" mass="84138">MTPDQMRDASLLELFSLEADAQTQVLSAGLLALERNPTQADQLEACMRAAHSLKGAARIVGVDAGVSVAHVMEDCLVSAQESRLYLLPEHIDALLQGTDLLMRIATPGNTVGPADIEAYVALMERLLDPSQKVAPPAAPPPTPAPEPELSMEALLTLPPEPEPAPPVSAELPRQNKRMTEGGERVLRVTAERLNSLLDLSSKSLVETQRLKPYLASLQRLKRIQNNSARALDNLDGHLKTVELSLEAQEALADTRRLLREAQALLAEKTAEIDEFGWQAGQRAQVLYDTALACRMRPFADVLAGQVRMVRDLGRSLGKQVRLEIEGEKTQVDRDVLEKLEAPLTHLLRNAVDHGIEMPEQRLLAGKPAEGLIRLRASHQAGLLVLELSDDGNGVDLERLRGTIVDRNLSPVETALRLSEEELLTFLFLPGFSLRDKVTEVSGRGVGLDAVQHMVRQLRGAVVLEQTAGQGSRFHLEVPLTLSVVRSLVVEVGEEAYAFPLAHIERMCDLAPDDIVQLEGRQHFWHEGRHVGLVAASQLLQRPPGQGNQETLKVVVIRERDAVYGIAVERFIGERTLVVLPLDARLGKVQDISAGALLDDGSVVLIVDVEDMLRSVDKLLNTGRLERIARRAQQTQEAARKRILVVDDSLTVRELQRKLLLNRGYEVAVAVDGMDGWNALRSEDFDLLITDIDMPRMDGIELVTLLRRDTRLQSLPVMVVSYKDREEDRRRGLDAGADYYLAKASFHDDALLDAVVELIGGARA</sequence>
<dbReference type="Gene3D" id="3.30.565.10">
    <property type="entry name" value="Histidine kinase-like ATPase, C-terminal domain"/>
    <property type="match status" value="1"/>
</dbReference>
<gene>
    <name evidence="15" type="ORF">HX826_27420</name>
</gene>
<proteinExistence type="predicted"/>
<dbReference type="InterPro" id="IPR036890">
    <property type="entry name" value="HATPase_C_sf"/>
</dbReference>